<protein>
    <submittedName>
        <fullName evidence="1">2199_t:CDS:1</fullName>
    </submittedName>
</protein>
<gene>
    <name evidence="1" type="ORF">SCALOS_LOCUS8778</name>
</gene>
<proteinExistence type="predicted"/>
<organism evidence="1 2">
    <name type="scientific">Scutellospora calospora</name>
    <dbReference type="NCBI Taxonomy" id="85575"/>
    <lineage>
        <taxon>Eukaryota</taxon>
        <taxon>Fungi</taxon>
        <taxon>Fungi incertae sedis</taxon>
        <taxon>Mucoromycota</taxon>
        <taxon>Glomeromycotina</taxon>
        <taxon>Glomeromycetes</taxon>
        <taxon>Diversisporales</taxon>
        <taxon>Gigasporaceae</taxon>
        <taxon>Scutellospora</taxon>
    </lineage>
</organism>
<sequence>DHVTESELNAEIDYFQINSRVNRIDFDLAHKEGIKLLNDFIYLIESIIFKNICILEPQVEIEFTQFTRSSFSSSKRVCTNFDSLDNSTRQEFIRFEEGNGYRILSKFKTQITTHMNSVFSWANSSVSQSLNPNYRIVVKNCFDFDKVIALSRIHTGSGK</sequence>
<comment type="caution">
    <text evidence="1">The sequence shown here is derived from an EMBL/GenBank/DDBJ whole genome shotgun (WGS) entry which is preliminary data.</text>
</comment>
<reference evidence="1" key="1">
    <citation type="submission" date="2021-06" db="EMBL/GenBank/DDBJ databases">
        <authorList>
            <person name="Kallberg Y."/>
            <person name="Tangrot J."/>
            <person name="Rosling A."/>
        </authorList>
    </citation>
    <scope>NUCLEOTIDE SEQUENCE</scope>
    <source>
        <strain evidence="1">AU212A</strain>
    </source>
</reference>
<evidence type="ECO:0000313" key="2">
    <source>
        <dbReference type="Proteomes" id="UP000789860"/>
    </source>
</evidence>
<evidence type="ECO:0000313" key="1">
    <source>
        <dbReference type="EMBL" id="CAG8654279.1"/>
    </source>
</evidence>
<feature type="non-terminal residue" evidence="1">
    <location>
        <position position="159"/>
    </location>
</feature>
<keyword evidence="2" id="KW-1185">Reference proteome</keyword>
<name>A0ACA9NGM0_9GLOM</name>
<dbReference type="EMBL" id="CAJVPM010024563">
    <property type="protein sequence ID" value="CAG8654279.1"/>
    <property type="molecule type" value="Genomic_DNA"/>
</dbReference>
<dbReference type="Proteomes" id="UP000789860">
    <property type="component" value="Unassembled WGS sequence"/>
</dbReference>
<feature type="non-terminal residue" evidence="1">
    <location>
        <position position="1"/>
    </location>
</feature>
<accession>A0ACA9NGM0</accession>